<feature type="region of interest" description="Disordered" evidence="1">
    <location>
        <begin position="172"/>
        <end position="200"/>
    </location>
</feature>
<protein>
    <submittedName>
        <fullName evidence="2">Uncharacterized protein</fullName>
    </submittedName>
</protein>
<reference evidence="2" key="1">
    <citation type="submission" date="2020-11" db="EMBL/GenBank/DDBJ databases">
        <authorList>
            <person name="Tran Van P."/>
        </authorList>
    </citation>
    <scope>NUCLEOTIDE SEQUENCE</scope>
</reference>
<evidence type="ECO:0000313" key="3">
    <source>
        <dbReference type="Proteomes" id="UP000678499"/>
    </source>
</evidence>
<dbReference type="EMBL" id="CAJPEX010010387">
    <property type="protein sequence ID" value="CAG0925062.1"/>
    <property type="molecule type" value="Genomic_DNA"/>
</dbReference>
<dbReference type="AlphaFoldDB" id="A0A7R9GKW3"/>
<feature type="region of interest" description="Disordered" evidence="1">
    <location>
        <begin position="216"/>
        <end position="256"/>
    </location>
</feature>
<organism evidence="2">
    <name type="scientific">Notodromas monacha</name>
    <dbReference type="NCBI Taxonomy" id="399045"/>
    <lineage>
        <taxon>Eukaryota</taxon>
        <taxon>Metazoa</taxon>
        <taxon>Ecdysozoa</taxon>
        <taxon>Arthropoda</taxon>
        <taxon>Crustacea</taxon>
        <taxon>Oligostraca</taxon>
        <taxon>Ostracoda</taxon>
        <taxon>Podocopa</taxon>
        <taxon>Podocopida</taxon>
        <taxon>Cypridocopina</taxon>
        <taxon>Cypridoidea</taxon>
        <taxon>Cyprididae</taxon>
        <taxon>Notodromas</taxon>
    </lineage>
</organism>
<feature type="non-terminal residue" evidence="2">
    <location>
        <position position="256"/>
    </location>
</feature>
<sequence>MMNCVLEKRRQPTFLPFEAQRSLKVFCRGGRDEPFGPVVAIASSFDKDEGEMPMRMRPMMSPAAMLARTFFQPPRRLPMSPKRPMGGVRVLPPFLIPMKLDEKEGPGPNLDSLESAVMKALGPLEFILNEEVLGPRPEFNTSFDKDEGEMPMRMRPMMSPAAMLARTFFQPPRRLPMSPKRPMGGVRLDEKEGPGPNLDSLESAVMKALGPLEFILNEKPSDEEDAKHRQNSDEVPLPFEVESPVGPHEKNKPFPA</sequence>
<evidence type="ECO:0000313" key="2">
    <source>
        <dbReference type="EMBL" id="CAD7284910.1"/>
    </source>
</evidence>
<gene>
    <name evidence="2" type="ORF">NMOB1V02_LOCUS12512</name>
</gene>
<dbReference type="Proteomes" id="UP000678499">
    <property type="component" value="Unassembled WGS sequence"/>
</dbReference>
<name>A0A7R9GKW3_9CRUS</name>
<proteinExistence type="predicted"/>
<dbReference type="EMBL" id="OA892424">
    <property type="protein sequence ID" value="CAD7284910.1"/>
    <property type="molecule type" value="Genomic_DNA"/>
</dbReference>
<accession>A0A7R9GKW3</accession>
<keyword evidence="3" id="KW-1185">Reference proteome</keyword>
<evidence type="ECO:0000256" key="1">
    <source>
        <dbReference type="SAM" id="MobiDB-lite"/>
    </source>
</evidence>
<feature type="compositionally biased region" description="Basic and acidic residues" evidence="1">
    <location>
        <begin position="247"/>
        <end position="256"/>
    </location>
</feature>